<accession>A0A3P7NXM5</accession>
<dbReference type="InterPro" id="IPR036412">
    <property type="entry name" value="HAD-like_sf"/>
</dbReference>
<evidence type="ECO:0000256" key="2">
    <source>
        <dbReference type="ARBA" id="ARBA00022723"/>
    </source>
</evidence>
<keyword evidence="6" id="KW-1185">Reference proteome</keyword>
<reference evidence="5 6" key="1">
    <citation type="submission" date="2018-09" db="EMBL/GenBank/DDBJ databases">
        <authorList>
            <person name="Postec A."/>
        </authorList>
    </citation>
    <scope>NUCLEOTIDE SEQUENCE [LARGE SCALE GENOMIC DNA]</scope>
    <source>
        <strain evidence="5">70B-A</strain>
    </source>
</reference>
<dbReference type="RefSeq" id="WP_125137185.1">
    <property type="nucleotide sequence ID" value="NZ_LR130778.1"/>
</dbReference>
<sequence>MYQNYIFDLYGTLIDIKTDESSESVWEKIAVFMGYQGTYINGKELKQSYDKYVKKYLSRVKNTDNPDIDITDVFYKIYKDLDTKASPKLVQYTVKAFRAITTEHISLYPGVMEMLQELKKGKKRLFILSNAQRAFLQAEMKMLGIKNLFDEIYVSSDKGMGKPDPAFFEMVLTENGLKKKETVMIGKDYATDIKGANAVGIDSLYIHTNLSDKKAKREEATFEIVDGFHEDIIKLLVLQQ</sequence>
<evidence type="ECO:0000313" key="6">
    <source>
        <dbReference type="Proteomes" id="UP000279029"/>
    </source>
</evidence>
<dbReference type="AlphaFoldDB" id="A0A3P7NXM5"/>
<dbReference type="InterPro" id="IPR023214">
    <property type="entry name" value="HAD_sf"/>
</dbReference>
<name>A0A3P7NXM5_9FIRM</name>
<dbReference type="GO" id="GO:0046872">
    <property type="term" value="F:metal ion binding"/>
    <property type="evidence" value="ECO:0007669"/>
    <property type="project" value="UniProtKB-KW"/>
</dbReference>
<protein>
    <submittedName>
        <fullName evidence="5">HAD family hydrolase</fullName>
    </submittedName>
</protein>
<dbReference type="SFLD" id="SFLDS00003">
    <property type="entry name" value="Haloacid_Dehalogenase"/>
    <property type="match status" value="1"/>
</dbReference>
<dbReference type="InterPro" id="IPR051400">
    <property type="entry name" value="HAD-like_hydrolase"/>
</dbReference>
<keyword evidence="2" id="KW-0479">Metal-binding</keyword>
<dbReference type="SUPFAM" id="SSF56784">
    <property type="entry name" value="HAD-like"/>
    <property type="match status" value="1"/>
</dbReference>
<dbReference type="PRINTS" id="PR00413">
    <property type="entry name" value="HADHALOGNASE"/>
</dbReference>
<dbReference type="InterPro" id="IPR006439">
    <property type="entry name" value="HAD-SF_hydro_IA"/>
</dbReference>
<keyword evidence="3 5" id="KW-0378">Hydrolase</keyword>
<dbReference type="OrthoDB" id="264363at2"/>
<dbReference type="GO" id="GO:0044281">
    <property type="term" value="P:small molecule metabolic process"/>
    <property type="evidence" value="ECO:0007669"/>
    <property type="project" value="UniProtKB-ARBA"/>
</dbReference>
<evidence type="ECO:0000256" key="3">
    <source>
        <dbReference type="ARBA" id="ARBA00022801"/>
    </source>
</evidence>
<dbReference type="GO" id="GO:0016791">
    <property type="term" value="F:phosphatase activity"/>
    <property type="evidence" value="ECO:0007669"/>
    <property type="project" value="TreeGrafter"/>
</dbReference>
<dbReference type="KEGG" id="cbar:PATL70BA_2080"/>
<keyword evidence="4" id="KW-0460">Magnesium</keyword>
<dbReference type="Proteomes" id="UP000279029">
    <property type="component" value="Chromosome"/>
</dbReference>
<dbReference type="SFLD" id="SFLDG01129">
    <property type="entry name" value="C1.5:_HAD__Beta-PGM__Phosphata"/>
    <property type="match status" value="1"/>
</dbReference>
<evidence type="ECO:0000256" key="1">
    <source>
        <dbReference type="ARBA" id="ARBA00001946"/>
    </source>
</evidence>
<organism evidence="5 6">
    <name type="scientific">Petrocella atlantisensis</name>
    <dbReference type="NCBI Taxonomy" id="2173034"/>
    <lineage>
        <taxon>Bacteria</taxon>
        <taxon>Bacillati</taxon>
        <taxon>Bacillota</taxon>
        <taxon>Clostridia</taxon>
        <taxon>Lachnospirales</taxon>
        <taxon>Vallitaleaceae</taxon>
        <taxon>Petrocella</taxon>
    </lineage>
</organism>
<dbReference type="Gene3D" id="3.40.50.1000">
    <property type="entry name" value="HAD superfamily/HAD-like"/>
    <property type="match status" value="1"/>
</dbReference>
<dbReference type="PANTHER" id="PTHR46470">
    <property type="entry name" value="N-ACYLNEURAMINATE-9-PHOSPHATASE"/>
    <property type="match status" value="1"/>
</dbReference>
<gene>
    <name evidence="5" type="ORF">PATL70BA_2080</name>
</gene>
<dbReference type="NCBIfam" id="TIGR01549">
    <property type="entry name" value="HAD-SF-IA-v1"/>
    <property type="match status" value="1"/>
</dbReference>
<dbReference type="NCBIfam" id="TIGR01509">
    <property type="entry name" value="HAD-SF-IA-v3"/>
    <property type="match status" value="1"/>
</dbReference>
<comment type="cofactor">
    <cofactor evidence="1">
        <name>Mg(2+)</name>
        <dbReference type="ChEBI" id="CHEBI:18420"/>
    </cofactor>
</comment>
<evidence type="ECO:0000256" key="4">
    <source>
        <dbReference type="ARBA" id="ARBA00022842"/>
    </source>
</evidence>
<dbReference type="PANTHER" id="PTHR46470:SF2">
    <property type="entry name" value="GLYCERALDEHYDE 3-PHOSPHATE PHOSPHATASE"/>
    <property type="match status" value="1"/>
</dbReference>
<proteinExistence type="predicted"/>
<dbReference type="Gene3D" id="1.10.150.520">
    <property type="match status" value="1"/>
</dbReference>
<dbReference type="EMBL" id="LR130778">
    <property type="protein sequence ID" value="VDN47964.1"/>
    <property type="molecule type" value="Genomic_DNA"/>
</dbReference>
<dbReference type="Pfam" id="PF00702">
    <property type="entry name" value="Hydrolase"/>
    <property type="match status" value="1"/>
</dbReference>
<evidence type="ECO:0000313" key="5">
    <source>
        <dbReference type="EMBL" id="VDN47964.1"/>
    </source>
</evidence>